<organism evidence="1 2">
    <name type="scientific">Nocardia amikacinitolerans</name>
    <dbReference type="NCBI Taxonomy" id="756689"/>
    <lineage>
        <taxon>Bacteria</taxon>
        <taxon>Bacillati</taxon>
        <taxon>Actinomycetota</taxon>
        <taxon>Actinomycetes</taxon>
        <taxon>Mycobacteriales</taxon>
        <taxon>Nocardiaceae</taxon>
        <taxon>Nocardia</taxon>
    </lineage>
</organism>
<evidence type="ECO:0000313" key="1">
    <source>
        <dbReference type="EMBL" id="SNY88642.1"/>
    </source>
</evidence>
<sequence>MRWLLREGWVGGRSRTAVQWAHELTIGGSGRAPGGLIEGGACGLGRPTFRQGLAHLGTSSDRLAADQVERKPLIDPTA</sequence>
<gene>
    <name evidence="1" type="ORF">SAMN04244553_5623</name>
</gene>
<dbReference type="AlphaFoldDB" id="A0A285LUQ4"/>
<keyword evidence="2" id="KW-1185">Reference proteome</keyword>
<protein>
    <submittedName>
        <fullName evidence="1">Uncharacterized protein</fullName>
    </submittedName>
</protein>
<proteinExistence type="predicted"/>
<dbReference type="Proteomes" id="UP000219565">
    <property type="component" value="Unassembled WGS sequence"/>
</dbReference>
<dbReference type="EMBL" id="OBEG01000006">
    <property type="protein sequence ID" value="SNY88642.1"/>
    <property type="molecule type" value="Genomic_DNA"/>
</dbReference>
<evidence type="ECO:0000313" key="2">
    <source>
        <dbReference type="Proteomes" id="UP000219565"/>
    </source>
</evidence>
<reference evidence="1 2" key="1">
    <citation type="submission" date="2017-09" db="EMBL/GenBank/DDBJ databases">
        <authorList>
            <person name="Ehlers B."/>
            <person name="Leendertz F.H."/>
        </authorList>
    </citation>
    <scope>NUCLEOTIDE SEQUENCE [LARGE SCALE GENOMIC DNA]</scope>
    <source>
        <strain evidence="1 2">DSM 45537</strain>
    </source>
</reference>
<accession>A0A285LUQ4</accession>
<name>A0A285LUQ4_9NOCA</name>